<reference evidence="1" key="2">
    <citation type="submission" date="2020-09" db="EMBL/GenBank/DDBJ databases">
        <authorList>
            <person name="Sun Q."/>
            <person name="Ohkuma M."/>
        </authorList>
    </citation>
    <scope>NUCLEOTIDE SEQUENCE</scope>
    <source>
        <strain evidence="1">JCM 3086</strain>
    </source>
</reference>
<comment type="caution">
    <text evidence="1">The sequence shown here is derived from an EMBL/GenBank/DDBJ whole genome shotgun (WGS) entry which is preliminary data.</text>
</comment>
<evidence type="ECO:0000313" key="2">
    <source>
        <dbReference type="Proteomes" id="UP000657574"/>
    </source>
</evidence>
<accession>A0A917L6K4</accession>
<dbReference type="Proteomes" id="UP000657574">
    <property type="component" value="Unassembled WGS sequence"/>
</dbReference>
<evidence type="ECO:0000313" key="1">
    <source>
        <dbReference type="EMBL" id="GGJ48199.1"/>
    </source>
</evidence>
<dbReference type="AlphaFoldDB" id="A0A917L6K4"/>
<reference evidence="1" key="1">
    <citation type="journal article" date="2014" name="Int. J. Syst. Evol. Microbiol.">
        <title>Complete genome sequence of Corynebacterium casei LMG S-19264T (=DSM 44701T), isolated from a smear-ripened cheese.</title>
        <authorList>
            <consortium name="US DOE Joint Genome Institute (JGI-PGF)"/>
            <person name="Walter F."/>
            <person name="Albersmeier A."/>
            <person name="Kalinowski J."/>
            <person name="Ruckert C."/>
        </authorList>
    </citation>
    <scope>NUCLEOTIDE SEQUENCE</scope>
    <source>
        <strain evidence="1">JCM 3086</strain>
    </source>
</reference>
<protein>
    <submittedName>
        <fullName evidence="1">Uncharacterized protein</fullName>
    </submittedName>
</protein>
<proteinExistence type="predicted"/>
<gene>
    <name evidence="1" type="ORF">GCM10010121_069170</name>
</gene>
<organism evidence="1 2">
    <name type="scientific">Streptomyces brasiliensis</name>
    <dbReference type="NCBI Taxonomy" id="1954"/>
    <lineage>
        <taxon>Bacteria</taxon>
        <taxon>Bacillati</taxon>
        <taxon>Actinomycetota</taxon>
        <taxon>Actinomycetes</taxon>
        <taxon>Kitasatosporales</taxon>
        <taxon>Streptomycetaceae</taxon>
        <taxon>Streptomyces</taxon>
    </lineage>
</organism>
<dbReference type="EMBL" id="BMQA01000035">
    <property type="protein sequence ID" value="GGJ48199.1"/>
    <property type="molecule type" value="Genomic_DNA"/>
</dbReference>
<keyword evidence="2" id="KW-1185">Reference proteome</keyword>
<name>A0A917L6K4_9ACTN</name>
<sequence>MASSQSELMRLPHYQLIAAPAGSAPATFVAADHQWLVGFRFVGPLRTQVRRYYLVSHARCADDAAVQALQRAEADEATLDSRWLEVCEVRRDLLGGIGLLPVTAAFPAHGTATEKAV</sequence>